<dbReference type="Pfam" id="PF17766">
    <property type="entry name" value="fn3_6"/>
    <property type="match status" value="1"/>
</dbReference>
<sequence length="755" mass="79527">MALLLHVLLLLLLSSGALSTHHDTYIVHMDKSAMPRAFSDHRGWYAATLDSAAKPLSGAALVYVYDNALHGFSASLSAPQIEHLKRSRGFVSCYRDARVEKDTTRSSRFLGLDRASGLWPASRLGEDVIIGVVDTGVWPESGSYRDDGMPPVPARWKGECEAGPGFPPSSCNRKLIGARSFNRGLLANSPNLTIAANSTRDTDGHGTHTSSTAGGSFVEGASFFGYAAGASRGMAPRARLAAYKVLWEEGGYVSDILAGIESAISDGVDVLSLSLGLDDVALYRDPVAIGSFAAAERGIFVATSTGNEGPYLGLLHNGIPWAMTVGASTIDRKLSGVVELGDGTRIVGQSIFPGTPESLTGLPVVFLGTCSDASTIAKAGHEKIVVCDSSAPLDAVTRRVRSANVSAGIFVSKDPFVELLTKFDFPGVIISPQDGSTIRKYLNKSSKPKATLNFRCTVLGSSPAPVVATYSSRGPSQSCPSVLKPDVVAPGDLILASWAGNSSVGIAVGGRDLYSPFNVISGSSMSCPHAAGVAALLRAAHPEWSPAAIRSALMTTANVLDDAMRPIADMGDGDRPASPLAMGSGHIDPNRALDPGLVYDAGTEDYLRLLCGMGYTREQMLTVTRSSHAANCSDGTATTDLNYPSFVALFDAANATVAEPKRVVKQFRRVVTNVGEAASTYSANVAPVKGFSVAVAPERLAFRKKYEKKSFTVTLEGHAGEKADEVVHGSLTWVDEEGKHVVRSPIVATTYKLLT</sequence>
<dbReference type="InterPro" id="IPR041469">
    <property type="entry name" value="Subtilisin-like_FN3"/>
</dbReference>
<accession>A0AAX6FJE4</accession>
<feature type="active site" description="Charge relay system" evidence="9 10">
    <location>
        <position position="205"/>
    </location>
</feature>
<keyword evidence="8" id="KW-0325">Glycoprotein</keyword>
<comment type="subcellular location">
    <subcellularLocation>
        <location evidence="1">Secreted</location>
    </subcellularLocation>
</comment>
<evidence type="ECO:0000256" key="7">
    <source>
        <dbReference type="ARBA" id="ARBA00022825"/>
    </source>
</evidence>
<evidence type="ECO:0000256" key="5">
    <source>
        <dbReference type="ARBA" id="ARBA00022729"/>
    </source>
</evidence>
<dbReference type="GO" id="GO:0004252">
    <property type="term" value="F:serine-type endopeptidase activity"/>
    <property type="evidence" value="ECO:0007669"/>
    <property type="project" value="UniProtKB-UniRule"/>
</dbReference>
<proteinExistence type="inferred from homology"/>
<dbReference type="InterPro" id="IPR010259">
    <property type="entry name" value="S8pro/Inhibitor_I9"/>
</dbReference>
<dbReference type="PROSITE" id="PS51892">
    <property type="entry name" value="SUBTILASE"/>
    <property type="match status" value="1"/>
</dbReference>
<dbReference type="Gene3D" id="3.30.70.80">
    <property type="entry name" value="Peptidase S8 propeptide/proteinase inhibitor I9"/>
    <property type="match status" value="1"/>
</dbReference>
<evidence type="ECO:0000259" key="13">
    <source>
        <dbReference type="Pfam" id="PF05922"/>
    </source>
</evidence>
<dbReference type="CDD" id="cd04852">
    <property type="entry name" value="Peptidases_S8_3"/>
    <property type="match status" value="1"/>
</dbReference>
<dbReference type="PRINTS" id="PR00723">
    <property type="entry name" value="SUBTILISIN"/>
</dbReference>
<dbReference type="InterPro" id="IPR034197">
    <property type="entry name" value="Peptidases_S8_3"/>
</dbReference>
<feature type="domain" description="Subtilisin-like protease fibronectin type-III" evidence="14">
    <location>
        <begin position="640"/>
        <end position="747"/>
    </location>
</feature>
<evidence type="ECO:0000256" key="4">
    <source>
        <dbReference type="ARBA" id="ARBA00022670"/>
    </source>
</evidence>
<comment type="caution">
    <text evidence="15">The sequence shown here is derived from an EMBL/GenBank/DDBJ whole genome shotgun (WGS) entry which is preliminary data.</text>
</comment>
<evidence type="ECO:0000256" key="1">
    <source>
        <dbReference type="ARBA" id="ARBA00004613"/>
    </source>
</evidence>
<organism evidence="15 16">
    <name type="scientific">Iris pallida</name>
    <name type="common">Sweet iris</name>
    <dbReference type="NCBI Taxonomy" id="29817"/>
    <lineage>
        <taxon>Eukaryota</taxon>
        <taxon>Viridiplantae</taxon>
        <taxon>Streptophyta</taxon>
        <taxon>Embryophyta</taxon>
        <taxon>Tracheophyta</taxon>
        <taxon>Spermatophyta</taxon>
        <taxon>Magnoliopsida</taxon>
        <taxon>Liliopsida</taxon>
        <taxon>Asparagales</taxon>
        <taxon>Iridaceae</taxon>
        <taxon>Iridoideae</taxon>
        <taxon>Irideae</taxon>
        <taxon>Iris</taxon>
    </lineage>
</organism>
<keyword evidence="3" id="KW-0964">Secreted</keyword>
<evidence type="ECO:0000313" key="15">
    <source>
        <dbReference type="EMBL" id="KAJ6816452.1"/>
    </source>
</evidence>
<dbReference type="Pfam" id="PF00082">
    <property type="entry name" value="Peptidase_S8"/>
    <property type="match status" value="1"/>
</dbReference>
<dbReference type="GO" id="GO:0005576">
    <property type="term" value="C:extracellular region"/>
    <property type="evidence" value="ECO:0007669"/>
    <property type="project" value="UniProtKB-SubCell"/>
</dbReference>
<dbReference type="SUPFAM" id="SSF52743">
    <property type="entry name" value="Subtilisin-like"/>
    <property type="match status" value="1"/>
</dbReference>
<dbReference type="Gene3D" id="3.40.50.200">
    <property type="entry name" value="Peptidase S8/S53 domain"/>
    <property type="match status" value="1"/>
</dbReference>
<dbReference type="Pfam" id="PF05922">
    <property type="entry name" value="Inhibitor_I9"/>
    <property type="match status" value="1"/>
</dbReference>
<keyword evidence="16" id="KW-1185">Reference proteome</keyword>
<feature type="signal peptide" evidence="11">
    <location>
        <begin position="1"/>
        <end position="19"/>
    </location>
</feature>
<reference evidence="15" key="1">
    <citation type="journal article" date="2023" name="GigaByte">
        <title>Genome assembly of the bearded iris, Iris pallida Lam.</title>
        <authorList>
            <person name="Bruccoleri R.E."/>
            <person name="Oakeley E.J."/>
            <person name="Faust A.M.E."/>
            <person name="Altorfer M."/>
            <person name="Dessus-Babus S."/>
            <person name="Burckhardt D."/>
            <person name="Oertli M."/>
            <person name="Naumann U."/>
            <person name="Petersen F."/>
            <person name="Wong J."/>
        </authorList>
    </citation>
    <scope>NUCLEOTIDE SEQUENCE</scope>
    <source>
        <strain evidence="15">GSM-AAB239-AS_SAM_17_03QT</strain>
    </source>
</reference>
<evidence type="ECO:0000256" key="3">
    <source>
        <dbReference type="ARBA" id="ARBA00022525"/>
    </source>
</evidence>
<evidence type="ECO:0000256" key="2">
    <source>
        <dbReference type="ARBA" id="ARBA00011073"/>
    </source>
</evidence>
<evidence type="ECO:0000256" key="11">
    <source>
        <dbReference type="SAM" id="SignalP"/>
    </source>
</evidence>
<dbReference type="PANTHER" id="PTHR10795">
    <property type="entry name" value="PROPROTEIN CONVERTASE SUBTILISIN/KEXIN"/>
    <property type="match status" value="1"/>
</dbReference>
<dbReference type="Gene3D" id="3.50.30.30">
    <property type="match status" value="1"/>
</dbReference>
<dbReference type="InterPro" id="IPR000209">
    <property type="entry name" value="Peptidase_S8/S53_dom"/>
</dbReference>
<dbReference type="AlphaFoldDB" id="A0AAX6FJE4"/>
<dbReference type="GO" id="GO:0006508">
    <property type="term" value="P:proteolysis"/>
    <property type="evidence" value="ECO:0007669"/>
    <property type="project" value="UniProtKB-KW"/>
</dbReference>
<dbReference type="InterPro" id="IPR045051">
    <property type="entry name" value="SBT"/>
</dbReference>
<name>A0AAX6FJE4_IRIPA</name>
<keyword evidence="6 10" id="KW-0378">Hydrolase</keyword>
<feature type="chain" id="PRO_5043590133" evidence="11">
    <location>
        <begin position="20"/>
        <end position="755"/>
    </location>
</feature>
<dbReference type="Gene3D" id="2.60.40.2310">
    <property type="match status" value="1"/>
</dbReference>
<dbReference type="CDD" id="cd02120">
    <property type="entry name" value="PA_subtilisin_like"/>
    <property type="match status" value="1"/>
</dbReference>
<evidence type="ECO:0000256" key="6">
    <source>
        <dbReference type="ARBA" id="ARBA00022801"/>
    </source>
</evidence>
<keyword evidence="5 11" id="KW-0732">Signal</keyword>
<protein>
    <submittedName>
        <fullName evidence="15">Subtilisin-like protease SBT1.9</fullName>
    </submittedName>
</protein>
<feature type="domain" description="Inhibitor I9" evidence="13">
    <location>
        <begin position="24"/>
        <end position="100"/>
    </location>
</feature>
<feature type="active site" description="Charge relay system" evidence="9 10">
    <location>
        <position position="524"/>
    </location>
</feature>
<dbReference type="EMBL" id="JANAVB010028198">
    <property type="protein sequence ID" value="KAJ6816452.1"/>
    <property type="molecule type" value="Genomic_DNA"/>
</dbReference>
<feature type="domain" description="Peptidase S8/S53" evidence="12">
    <location>
        <begin position="125"/>
        <end position="561"/>
    </location>
</feature>
<gene>
    <name evidence="15" type="ORF">M6B38_416830</name>
</gene>
<dbReference type="InterPro" id="IPR015500">
    <property type="entry name" value="Peptidase_S8_subtilisin-rel"/>
</dbReference>
<evidence type="ECO:0000256" key="10">
    <source>
        <dbReference type="PROSITE-ProRule" id="PRU01240"/>
    </source>
</evidence>
<comment type="similarity">
    <text evidence="2 10">Belongs to the peptidase S8 family.</text>
</comment>
<dbReference type="InterPro" id="IPR037045">
    <property type="entry name" value="S8pro/Inhibitor_I9_sf"/>
</dbReference>
<evidence type="ECO:0000256" key="9">
    <source>
        <dbReference type="PIRSR" id="PIRSR615500-1"/>
    </source>
</evidence>
<dbReference type="Proteomes" id="UP001140949">
    <property type="component" value="Unassembled WGS sequence"/>
</dbReference>
<dbReference type="InterPro" id="IPR036852">
    <property type="entry name" value="Peptidase_S8/S53_dom_sf"/>
</dbReference>
<reference evidence="15" key="2">
    <citation type="submission" date="2023-04" db="EMBL/GenBank/DDBJ databases">
        <authorList>
            <person name="Bruccoleri R.E."/>
            <person name="Oakeley E.J."/>
            <person name="Faust A.-M."/>
            <person name="Dessus-Babus S."/>
            <person name="Altorfer M."/>
            <person name="Burckhardt D."/>
            <person name="Oertli M."/>
            <person name="Naumann U."/>
            <person name="Petersen F."/>
            <person name="Wong J."/>
        </authorList>
    </citation>
    <scope>NUCLEOTIDE SEQUENCE</scope>
    <source>
        <strain evidence="15">GSM-AAB239-AS_SAM_17_03QT</strain>
        <tissue evidence="15">Leaf</tissue>
    </source>
</reference>
<dbReference type="FunFam" id="3.30.70.80:FF:000003">
    <property type="entry name" value="Subtilisin-like protease SBT1.9"/>
    <property type="match status" value="1"/>
</dbReference>
<evidence type="ECO:0000313" key="16">
    <source>
        <dbReference type="Proteomes" id="UP001140949"/>
    </source>
</evidence>
<evidence type="ECO:0000256" key="8">
    <source>
        <dbReference type="ARBA" id="ARBA00023180"/>
    </source>
</evidence>
<feature type="active site" description="Charge relay system" evidence="9 10">
    <location>
        <position position="134"/>
    </location>
</feature>
<evidence type="ECO:0000259" key="12">
    <source>
        <dbReference type="Pfam" id="PF00082"/>
    </source>
</evidence>
<keyword evidence="4 10" id="KW-0645">Protease</keyword>
<dbReference type="FunFam" id="3.40.50.200:FF:000006">
    <property type="entry name" value="Subtilisin-like protease SBT1.5"/>
    <property type="match status" value="1"/>
</dbReference>
<keyword evidence="7 10" id="KW-0720">Serine protease</keyword>
<evidence type="ECO:0000259" key="14">
    <source>
        <dbReference type="Pfam" id="PF17766"/>
    </source>
</evidence>